<dbReference type="GO" id="GO:0005886">
    <property type="term" value="C:plasma membrane"/>
    <property type="evidence" value="ECO:0007669"/>
    <property type="project" value="UniProtKB-SubCell"/>
</dbReference>
<dbReference type="GO" id="GO:0022857">
    <property type="term" value="F:transmembrane transporter activity"/>
    <property type="evidence" value="ECO:0007669"/>
    <property type="project" value="InterPro"/>
</dbReference>
<protein>
    <submittedName>
        <fullName evidence="7">ABC transporter permease</fullName>
    </submittedName>
</protein>
<evidence type="ECO:0000256" key="3">
    <source>
        <dbReference type="ARBA" id="ARBA00022692"/>
    </source>
</evidence>
<feature type="transmembrane region" description="Helical" evidence="6">
    <location>
        <begin position="260"/>
        <end position="279"/>
    </location>
</feature>
<evidence type="ECO:0000256" key="5">
    <source>
        <dbReference type="ARBA" id="ARBA00023136"/>
    </source>
</evidence>
<name>A0A7G5C281_9BACL</name>
<keyword evidence="4 6" id="KW-1133">Transmembrane helix</keyword>
<feature type="transmembrane region" description="Helical" evidence="6">
    <location>
        <begin position="178"/>
        <end position="197"/>
    </location>
</feature>
<evidence type="ECO:0000313" key="8">
    <source>
        <dbReference type="Proteomes" id="UP000515679"/>
    </source>
</evidence>
<evidence type="ECO:0000256" key="2">
    <source>
        <dbReference type="ARBA" id="ARBA00022475"/>
    </source>
</evidence>
<feature type="transmembrane region" description="Helical" evidence="6">
    <location>
        <begin position="84"/>
        <end position="104"/>
    </location>
</feature>
<evidence type="ECO:0000256" key="4">
    <source>
        <dbReference type="ARBA" id="ARBA00022989"/>
    </source>
</evidence>
<keyword evidence="5 6" id="KW-0472">Membrane</keyword>
<organism evidence="7 8">
    <name type="scientific">Cohnella cholangitidis</name>
    <dbReference type="NCBI Taxonomy" id="2598458"/>
    <lineage>
        <taxon>Bacteria</taxon>
        <taxon>Bacillati</taxon>
        <taxon>Bacillota</taxon>
        <taxon>Bacilli</taxon>
        <taxon>Bacillales</taxon>
        <taxon>Paenibacillaceae</taxon>
        <taxon>Cohnella</taxon>
    </lineage>
</organism>
<feature type="transmembrane region" description="Helical" evidence="6">
    <location>
        <begin position="229"/>
        <end position="248"/>
    </location>
</feature>
<evidence type="ECO:0000256" key="1">
    <source>
        <dbReference type="ARBA" id="ARBA00004651"/>
    </source>
</evidence>
<reference evidence="7 8" key="1">
    <citation type="submission" date="2019-07" db="EMBL/GenBank/DDBJ databases">
        <authorList>
            <person name="Kim J.K."/>
            <person name="Cheong H.-M."/>
            <person name="Choi Y."/>
            <person name="Hwang K.J."/>
            <person name="Lee S."/>
            <person name="Choi C."/>
        </authorList>
    </citation>
    <scope>NUCLEOTIDE SEQUENCE [LARGE SCALE GENOMIC DNA]</scope>
    <source>
        <strain evidence="7 8">KS 22</strain>
    </source>
</reference>
<gene>
    <name evidence="7" type="ORF">FPL14_20640</name>
</gene>
<feature type="transmembrane region" description="Helical" evidence="6">
    <location>
        <begin position="138"/>
        <end position="158"/>
    </location>
</feature>
<dbReference type="RefSeq" id="WP_182299549.1">
    <property type="nucleotide sequence ID" value="NZ_CP041969.1"/>
</dbReference>
<evidence type="ECO:0000256" key="6">
    <source>
        <dbReference type="SAM" id="Phobius"/>
    </source>
</evidence>
<feature type="transmembrane region" description="Helical" evidence="6">
    <location>
        <begin position="110"/>
        <end position="133"/>
    </location>
</feature>
<comment type="subcellular location">
    <subcellularLocation>
        <location evidence="1">Cell membrane</location>
        <topology evidence="1">Multi-pass membrane protein</topology>
    </subcellularLocation>
</comment>
<dbReference type="KEGG" id="cchl:FPL14_20640"/>
<feature type="transmembrane region" description="Helical" evidence="6">
    <location>
        <begin position="286"/>
        <end position="304"/>
    </location>
</feature>
<feature type="transmembrane region" description="Helical" evidence="6">
    <location>
        <begin position="310"/>
        <end position="326"/>
    </location>
</feature>
<keyword evidence="2" id="KW-1003">Cell membrane</keyword>
<dbReference type="Proteomes" id="UP000515679">
    <property type="component" value="Chromosome"/>
</dbReference>
<dbReference type="EMBL" id="CP041969">
    <property type="protein sequence ID" value="QMV43315.1"/>
    <property type="molecule type" value="Genomic_DNA"/>
</dbReference>
<dbReference type="InterPro" id="IPR001851">
    <property type="entry name" value="ABC_transp_permease"/>
</dbReference>
<dbReference type="Pfam" id="PF02653">
    <property type="entry name" value="BPD_transp_2"/>
    <property type="match status" value="1"/>
</dbReference>
<dbReference type="PANTHER" id="PTHR32196">
    <property type="entry name" value="ABC TRANSPORTER PERMEASE PROTEIN YPHD-RELATED-RELATED"/>
    <property type="match status" value="1"/>
</dbReference>
<accession>A0A7G5C281</accession>
<proteinExistence type="predicted"/>
<dbReference type="AlphaFoldDB" id="A0A7G5C281"/>
<keyword evidence="3 6" id="KW-0812">Transmembrane</keyword>
<dbReference type="CDD" id="cd06579">
    <property type="entry name" value="TM_PBP1_transp_AraH_like"/>
    <property type="match status" value="1"/>
</dbReference>
<evidence type="ECO:0000313" key="7">
    <source>
        <dbReference type="EMBL" id="QMV43315.1"/>
    </source>
</evidence>
<keyword evidence="8" id="KW-1185">Reference proteome</keyword>
<feature type="transmembrane region" description="Helical" evidence="6">
    <location>
        <begin position="27"/>
        <end position="45"/>
    </location>
</feature>
<feature type="transmembrane region" description="Helical" evidence="6">
    <location>
        <begin position="57"/>
        <end position="77"/>
    </location>
</feature>
<sequence length="330" mass="34031">MSQLQTSEARNSGLTLQKVKSHGSFKVLVAYVLAVLIFIAGQIISPGFGEFSNIMNVLNISALLGFIALAQMLVVLSGGEGIDLSVGAMASLGAVMSSQIIGGLDGNLPLAVFVVLAVGFLIGCVSGIGISYFKVPPLVMTLAMASVIQGAGLVYTNGQPKGMASPLLKELGTGRTAGIPNLVFVWIVLAAIVALFLTRTKWGKLLYGLGTNRLTTELSGVRTRVVRTVVYGASGAISAISGMMLLSYTGTAFLDIGATYMLPTIIAVVIGGIALTGGLGTYNGTVAGAILLTSLSSILITLNISEGGRQIVYGIILLLLLVAYGRQKTT</sequence>